<sequence length="245" mass="27338">MIKGRHKDDVLFVPFHTTIDIKEGLVYINQVMKGINLEYTETIDLVFNMDLSNNKLTGGIPPEITELTLLVGLNLSHNHLNGSIPDSIGKMKALNSIDFSDNQFTGMIPPSLAALNFLSYINFSYNNLSGRIPSGNQLQTLNDPSIYAGNTDLCGAPLSNNCSDHESPPATKEKIYKDADEPKNLWFYVDIMCGFITGFWGIIGVLVFKKQWRQKLFMTAEVTIDKVYVAVTVRASKIKRSIEAK</sequence>
<dbReference type="Pfam" id="PF00560">
    <property type="entry name" value="LRR_1"/>
    <property type="match status" value="4"/>
</dbReference>
<evidence type="ECO:0000256" key="8">
    <source>
        <dbReference type="ARBA" id="ARBA00023136"/>
    </source>
</evidence>
<dbReference type="PANTHER" id="PTHR48063">
    <property type="entry name" value="LRR RECEPTOR-LIKE KINASE"/>
    <property type="match status" value="1"/>
</dbReference>
<keyword evidence="4 10" id="KW-0812">Transmembrane</keyword>
<evidence type="ECO:0000256" key="1">
    <source>
        <dbReference type="ARBA" id="ARBA00004479"/>
    </source>
</evidence>
<evidence type="ECO:0000313" key="12">
    <source>
        <dbReference type="Proteomes" id="UP001229421"/>
    </source>
</evidence>
<dbReference type="Proteomes" id="UP001229421">
    <property type="component" value="Unassembled WGS sequence"/>
</dbReference>
<evidence type="ECO:0000256" key="2">
    <source>
        <dbReference type="ARBA" id="ARBA00009592"/>
    </source>
</evidence>
<dbReference type="InterPro" id="IPR001611">
    <property type="entry name" value="Leu-rich_rpt"/>
</dbReference>
<dbReference type="FunFam" id="3.80.10.10:FF:000111">
    <property type="entry name" value="LRR receptor-like serine/threonine-protein kinase ERECTA"/>
    <property type="match status" value="1"/>
</dbReference>
<dbReference type="AlphaFoldDB" id="A0AAD8K5B0"/>
<gene>
    <name evidence="11" type="ORF">QVD17_32258</name>
</gene>
<keyword evidence="9" id="KW-0325">Glycoprotein</keyword>
<keyword evidence="6" id="KW-0677">Repeat</keyword>
<evidence type="ECO:0000256" key="9">
    <source>
        <dbReference type="ARBA" id="ARBA00023180"/>
    </source>
</evidence>
<evidence type="ECO:0000256" key="7">
    <source>
        <dbReference type="ARBA" id="ARBA00022989"/>
    </source>
</evidence>
<evidence type="ECO:0000313" key="11">
    <source>
        <dbReference type="EMBL" id="KAK1416467.1"/>
    </source>
</evidence>
<evidence type="ECO:0000256" key="4">
    <source>
        <dbReference type="ARBA" id="ARBA00022692"/>
    </source>
</evidence>
<dbReference type="InterPro" id="IPR032675">
    <property type="entry name" value="LRR_dom_sf"/>
</dbReference>
<dbReference type="Gene3D" id="3.80.10.10">
    <property type="entry name" value="Ribonuclease Inhibitor"/>
    <property type="match status" value="1"/>
</dbReference>
<reference evidence="11" key="1">
    <citation type="journal article" date="2023" name="bioRxiv">
        <title>Improved chromosome-level genome assembly for marigold (Tagetes erecta).</title>
        <authorList>
            <person name="Jiang F."/>
            <person name="Yuan L."/>
            <person name="Wang S."/>
            <person name="Wang H."/>
            <person name="Xu D."/>
            <person name="Wang A."/>
            <person name="Fan W."/>
        </authorList>
    </citation>
    <scope>NUCLEOTIDE SEQUENCE</scope>
    <source>
        <strain evidence="11">WSJ</strain>
        <tissue evidence="11">Leaf</tissue>
    </source>
</reference>
<evidence type="ECO:0000256" key="6">
    <source>
        <dbReference type="ARBA" id="ARBA00022737"/>
    </source>
</evidence>
<dbReference type="GO" id="GO:0016020">
    <property type="term" value="C:membrane"/>
    <property type="evidence" value="ECO:0007669"/>
    <property type="project" value="UniProtKB-SubCell"/>
</dbReference>
<comment type="subcellular location">
    <subcellularLocation>
        <location evidence="1">Membrane</location>
        <topology evidence="1">Single-pass type I membrane protein</topology>
    </subcellularLocation>
</comment>
<proteinExistence type="inferred from homology"/>
<name>A0AAD8K5B0_TARER</name>
<dbReference type="EMBL" id="JAUHHV010000008">
    <property type="protein sequence ID" value="KAK1416467.1"/>
    <property type="molecule type" value="Genomic_DNA"/>
</dbReference>
<dbReference type="InterPro" id="IPR046956">
    <property type="entry name" value="RLP23-like"/>
</dbReference>
<dbReference type="PANTHER" id="PTHR48063:SF112">
    <property type="entry name" value="RECEPTOR LIKE PROTEIN 30-LIKE"/>
    <property type="match status" value="1"/>
</dbReference>
<feature type="transmembrane region" description="Helical" evidence="10">
    <location>
        <begin position="185"/>
        <end position="208"/>
    </location>
</feature>
<protein>
    <submittedName>
        <fullName evidence="11">Uncharacterized protein</fullName>
    </submittedName>
</protein>
<keyword evidence="8 10" id="KW-0472">Membrane</keyword>
<evidence type="ECO:0000256" key="10">
    <source>
        <dbReference type="SAM" id="Phobius"/>
    </source>
</evidence>
<comment type="caution">
    <text evidence="11">The sequence shown here is derived from an EMBL/GenBank/DDBJ whole genome shotgun (WGS) entry which is preliminary data.</text>
</comment>
<evidence type="ECO:0000256" key="3">
    <source>
        <dbReference type="ARBA" id="ARBA00022614"/>
    </source>
</evidence>
<keyword evidence="7 10" id="KW-1133">Transmembrane helix</keyword>
<keyword evidence="12" id="KW-1185">Reference proteome</keyword>
<evidence type="ECO:0000256" key="5">
    <source>
        <dbReference type="ARBA" id="ARBA00022729"/>
    </source>
</evidence>
<dbReference type="SUPFAM" id="SSF52058">
    <property type="entry name" value="L domain-like"/>
    <property type="match status" value="1"/>
</dbReference>
<accession>A0AAD8K5B0</accession>
<keyword evidence="3" id="KW-0433">Leucine-rich repeat</keyword>
<comment type="similarity">
    <text evidence="2">Belongs to the RLP family.</text>
</comment>
<keyword evidence="5" id="KW-0732">Signal</keyword>
<organism evidence="11 12">
    <name type="scientific">Tagetes erecta</name>
    <name type="common">African marigold</name>
    <dbReference type="NCBI Taxonomy" id="13708"/>
    <lineage>
        <taxon>Eukaryota</taxon>
        <taxon>Viridiplantae</taxon>
        <taxon>Streptophyta</taxon>
        <taxon>Embryophyta</taxon>
        <taxon>Tracheophyta</taxon>
        <taxon>Spermatophyta</taxon>
        <taxon>Magnoliopsida</taxon>
        <taxon>eudicotyledons</taxon>
        <taxon>Gunneridae</taxon>
        <taxon>Pentapetalae</taxon>
        <taxon>asterids</taxon>
        <taxon>campanulids</taxon>
        <taxon>Asterales</taxon>
        <taxon>Asteraceae</taxon>
        <taxon>Asteroideae</taxon>
        <taxon>Heliantheae alliance</taxon>
        <taxon>Tageteae</taxon>
        <taxon>Tagetes</taxon>
    </lineage>
</organism>